<name>A0A5B7G7H4_PORTR</name>
<accession>A0A5B7G7H4</accession>
<keyword evidence="5" id="KW-1185">Reference proteome</keyword>
<reference evidence="4 5" key="1">
    <citation type="submission" date="2019-05" db="EMBL/GenBank/DDBJ databases">
        <title>Another draft genome of Portunus trituberculatus and its Hox gene families provides insights of decapod evolution.</title>
        <authorList>
            <person name="Jeong J.-H."/>
            <person name="Song I."/>
            <person name="Kim S."/>
            <person name="Choi T."/>
            <person name="Kim D."/>
            <person name="Ryu S."/>
            <person name="Kim W."/>
        </authorList>
    </citation>
    <scope>NUCLEOTIDE SEQUENCE [LARGE SCALE GENOMIC DNA]</scope>
    <source>
        <tissue evidence="4">Muscle</tissue>
    </source>
</reference>
<keyword evidence="2" id="KW-0853">WD repeat</keyword>
<dbReference type="Proteomes" id="UP000324222">
    <property type="component" value="Unassembled WGS sequence"/>
</dbReference>
<dbReference type="InterPro" id="IPR015943">
    <property type="entry name" value="WD40/YVTN_repeat-like_dom_sf"/>
</dbReference>
<dbReference type="GO" id="GO:0070971">
    <property type="term" value="C:endoplasmic reticulum exit site"/>
    <property type="evidence" value="ECO:0007669"/>
    <property type="project" value="TreeGrafter"/>
</dbReference>
<keyword evidence="3" id="KW-0677">Repeat</keyword>
<dbReference type="EMBL" id="VSRR010012735">
    <property type="protein sequence ID" value="MPC54912.1"/>
    <property type="molecule type" value="Genomic_DNA"/>
</dbReference>
<dbReference type="GO" id="GO:0007029">
    <property type="term" value="P:endoplasmic reticulum organization"/>
    <property type="evidence" value="ECO:0007669"/>
    <property type="project" value="TreeGrafter"/>
</dbReference>
<evidence type="ECO:0000256" key="2">
    <source>
        <dbReference type="ARBA" id="ARBA00022574"/>
    </source>
</evidence>
<gene>
    <name evidence="4" type="primary">sec31a_0</name>
    <name evidence="4" type="ORF">E2C01_048841</name>
</gene>
<evidence type="ECO:0000313" key="4">
    <source>
        <dbReference type="EMBL" id="MPC54912.1"/>
    </source>
</evidence>
<dbReference type="PANTHER" id="PTHR13923">
    <property type="entry name" value="SEC31-RELATED PROTEIN"/>
    <property type="match status" value="1"/>
</dbReference>
<evidence type="ECO:0000313" key="5">
    <source>
        <dbReference type="Proteomes" id="UP000324222"/>
    </source>
</evidence>
<dbReference type="GO" id="GO:0090110">
    <property type="term" value="P:COPII-coated vesicle cargo loading"/>
    <property type="evidence" value="ECO:0007669"/>
    <property type="project" value="TreeGrafter"/>
</dbReference>
<dbReference type="OrthoDB" id="542917at2759"/>
<protein>
    <submittedName>
        <fullName evidence="4">Protein transport protein Sec31A</fullName>
    </submittedName>
</protein>
<dbReference type="Gene3D" id="2.130.10.10">
    <property type="entry name" value="YVTN repeat-like/Quinoprotein amine dehydrogenase"/>
    <property type="match status" value="1"/>
</dbReference>
<dbReference type="GO" id="GO:0005198">
    <property type="term" value="F:structural molecule activity"/>
    <property type="evidence" value="ECO:0007669"/>
    <property type="project" value="TreeGrafter"/>
</dbReference>
<evidence type="ECO:0000256" key="1">
    <source>
        <dbReference type="ARBA" id="ARBA00022448"/>
    </source>
</evidence>
<dbReference type="InterPro" id="IPR040251">
    <property type="entry name" value="SEC31-like"/>
</dbReference>
<dbReference type="AlphaFoldDB" id="A0A5B7G7H4"/>
<dbReference type="PANTHER" id="PTHR13923:SF11">
    <property type="entry name" value="SECRETORY 31, ISOFORM D"/>
    <property type="match status" value="1"/>
</dbReference>
<sequence>MDKCLETSLLKEVKSKEDGYTDLSIEKAQGNDTMKVKEISQMANIAWSPAGERPSYLACGTTAKQLDASFNTNSSLILYNLNTGQSNLEMKLTASIESPAR</sequence>
<organism evidence="4 5">
    <name type="scientific">Portunus trituberculatus</name>
    <name type="common">Swimming crab</name>
    <name type="synonym">Neptunus trituberculatus</name>
    <dbReference type="NCBI Taxonomy" id="210409"/>
    <lineage>
        <taxon>Eukaryota</taxon>
        <taxon>Metazoa</taxon>
        <taxon>Ecdysozoa</taxon>
        <taxon>Arthropoda</taxon>
        <taxon>Crustacea</taxon>
        <taxon>Multicrustacea</taxon>
        <taxon>Malacostraca</taxon>
        <taxon>Eumalacostraca</taxon>
        <taxon>Eucarida</taxon>
        <taxon>Decapoda</taxon>
        <taxon>Pleocyemata</taxon>
        <taxon>Brachyura</taxon>
        <taxon>Eubrachyura</taxon>
        <taxon>Portunoidea</taxon>
        <taxon>Portunidae</taxon>
        <taxon>Portuninae</taxon>
        <taxon>Portunus</taxon>
    </lineage>
</organism>
<comment type="caution">
    <text evidence="4">The sequence shown here is derived from an EMBL/GenBank/DDBJ whole genome shotgun (WGS) entry which is preliminary data.</text>
</comment>
<dbReference type="GO" id="GO:0030127">
    <property type="term" value="C:COPII vesicle coat"/>
    <property type="evidence" value="ECO:0007669"/>
    <property type="project" value="TreeGrafter"/>
</dbReference>
<proteinExistence type="predicted"/>
<evidence type="ECO:0000256" key="3">
    <source>
        <dbReference type="ARBA" id="ARBA00022737"/>
    </source>
</evidence>
<keyword evidence="1" id="KW-0813">Transport</keyword>